<dbReference type="Proteomes" id="UP000093902">
    <property type="component" value="Unassembled WGS sequence"/>
</dbReference>
<dbReference type="EMBL" id="LZSO01000051">
    <property type="protein sequence ID" value="OBB22010.1"/>
    <property type="molecule type" value="Genomic_DNA"/>
</dbReference>
<gene>
    <name evidence="3" type="ORF">A5792_08295</name>
</gene>
<dbReference type="RefSeq" id="WP_064938296.1">
    <property type="nucleotide sequence ID" value="NZ_LZSO01000051.1"/>
</dbReference>
<dbReference type="AlphaFoldDB" id="A0A1A0QIE4"/>
<evidence type="ECO:0000313" key="3">
    <source>
        <dbReference type="EMBL" id="OBB22010.1"/>
    </source>
</evidence>
<feature type="domain" description="DUF732" evidence="2">
    <location>
        <begin position="31"/>
        <end position="99"/>
    </location>
</feature>
<protein>
    <recommendedName>
        <fullName evidence="2">DUF732 domain-containing protein</fullName>
    </recommendedName>
</protein>
<dbReference type="Pfam" id="PF05305">
    <property type="entry name" value="DUF732"/>
    <property type="match status" value="1"/>
</dbReference>
<dbReference type="InterPro" id="IPR007969">
    <property type="entry name" value="DUF732"/>
</dbReference>
<evidence type="ECO:0000259" key="2">
    <source>
        <dbReference type="Pfam" id="PF05305"/>
    </source>
</evidence>
<dbReference type="OrthoDB" id="4746133at2"/>
<keyword evidence="1" id="KW-0732">Signal</keyword>
<comment type="caution">
    <text evidence="3">The sequence shown here is derived from an EMBL/GenBank/DDBJ whole genome shotgun (WGS) entry which is preliminary data.</text>
</comment>
<feature type="chain" id="PRO_5008296814" description="DUF732 domain-containing protein" evidence="1">
    <location>
        <begin position="30"/>
        <end position="118"/>
    </location>
</feature>
<organism evidence="3 4">
    <name type="scientific">Mycolicibacterium peregrinum</name>
    <name type="common">Mycobacterium peregrinum</name>
    <dbReference type="NCBI Taxonomy" id="43304"/>
    <lineage>
        <taxon>Bacteria</taxon>
        <taxon>Bacillati</taxon>
        <taxon>Actinomycetota</taxon>
        <taxon>Actinomycetes</taxon>
        <taxon>Mycobacteriales</taxon>
        <taxon>Mycobacteriaceae</taxon>
        <taxon>Mycolicibacterium</taxon>
    </lineage>
</organism>
<reference evidence="4" key="1">
    <citation type="submission" date="2016-06" db="EMBL/GenBank/DDBJ databases">
        <authorList>
            <person name="Sutton G."/>
            <person name="Brinkac L."/>
            <person name="Sanka R."/>
            <person name="Adams M."/>
            <person name="Lau E."/>
            <person name="Mehaffy C."/>
            <person name="Tameris M."/>
            <person name="Hatherill M."/>
            <person name="Hanekom W."/>
            <person name="Mahomed H."/>
            <person name="Mcshane H."/>
        </authorList>
    </citation>
    <scope>NUCLEOTIDE SEQUENCE [LARGE SCALE GENOMIC DNA]</scope>
    <source>
        <strain evidence="4">852002-51209_SCH5440388</strain>
    </source>
</reference>
<evidence type="ECO:0000256" key="1">
    <source>
        <dbReference type="SAM" id="SignalP"/>
    </source>
</evidence>
<feature type="signal peptide" evidence="1">
    <location>
        <begin position="1"/>
        <end position="29"/>
    </location>
</feature>
<sequence length="118" mass="12338">MNKHIPRRIVTAAVITGAPAMMLAVLARADQYDFVAQIDSRGVYYASISDVIDDGKMACRMLRGGASVPAALNYVAGDGFAEYEAVVIVVAAAQNMCPDVMPTLAAYANADSGPVARA</sequence>
<proteinExistence type="predicted"/>
<name>A0A1A0QIE4_MYCPR</name>
<evidence type="ECO:0000313" key="4">
    <source>
        <dbReference type="Proteomes" id="UP000093902"/>
    </source>
</evidence>
<accession>A0A1A0QIE4</accession>